<dbReference type="AlphaFoldDB" id="A0A100XZG6"/>
<dbReference type="InterPro" id="IPR011004">
    <property type="entry name" value="Trimer_LpxA-like_sf"/>
</dbReference>
<dbReference type="Gene3D" id="2.160.10.10">
    <property type="entry name" value="Hexapeptide repeat proteins"/>
    <property type="match status" value="1"/>
</dbReference>
<dbReference type="STRING" id="227598.APY94_01875"/>
<reference evidence="2 3" key="1">
    <citation type="submission" date="2015-10" db="EMBL/GenBank/DDBJ databases">
        <title>Draft genome sequence of Thermococcus celericrescens strain DSM 17994.</title>
        <authorList>
            <person name="Hong S.-J."/>
            <person name="Park C.-E."/>
            <person name="Shin J.-H."/>
        </authorList>
    </citation>
    <scope>NUCLEOTIDE SEQUENCE [LARGE SCALE GENOMIC DNA]</scope>
    <source>
        <strain evidence="2 3">DSM 17994</strain>
    </source>
</reference>
<dbReference type="InterPro" id="IPR050179">
    <property type="entry name" value="Trans_hexapeptide_repeat"/>
</dbReference>
<dbReference type="SUPFAM" id="SSF51161">
    <property type="entry name" value="Trimeric LpxA-like enzymes"/>
    <property type="match status" value="1"/>
</dbReference>
<evidence type="ECO:0000313" key="2">
    <source>
        <dbReference type="EMBL" id="KUH34405.1"/>
    </source>
</evidence>
<dbReference type="PANTHER" id="PTHR43300">
    <property type="entry name" value="ACETYLTRANSFERASE"/>
    <property type="match status" value="1"/>
</dbReference>
<protein>
    <recommendedName>
        <fullName evidence="4">Acetyltransferase</fullName>
    </recommendedName>
</protein>
<keyword evidence="3" id="KW-1185">Reference proteome</keyword>
<dbReference type="Pfam" id="PF14602">
    <property type="entry name" value="Hexapep_2"/>
    <property type="match status" value="1"/>
</dbReference>
<proteinExistence type="predicted"/>
<evidence type="ECO:0000313" key="3">
    <source>
        <dbReference type="Proteomes" id="UP000053462"/>
    </source>
</evidence>
<dbReference type="PROSITE" id="PS00101">
    <property type="entry name" value="HEXAPEP_TRANSFERASES"/>
    <property type="match status" value="1"/>
</dbReference>
<dbReference type="GO" id="GO:0016740">
    <property type="term" value="F:transferase activity"/>
    <property type="evidence" value="ECO:0007669"/>
    <property type="project" value="UniProtKB-KW"/>
</dbReference>
<gene>
    <name evidence="2" type="ORF">APY94_01875</name>
</gene>
<dbReference type="EMBL" id="LLYW01000005">
    <property type="protein sequence ID" value="KUH34405.1"/>
    <property type="molecule type" value="Genomic_DNA"/>
</dbReference>
<name>A0A100XZG6_9EURY</name>
<evidence type="ECO:0000256" key="1">
    <source>
        <dbReference type="ARBA" id="ARBA00022679"/>
    </source>
</evidence>
<keyword evidence="1" id="KW-0808">Transferase</keyword>
<dbReference type="Proteomes" id="UP000053462">
    <property type="component" value="Unassembled WGS sequence"/>
</dbReference>
<dbReference type="CDD" id="cd03349">
    <property type="entry name" value="LbH_XAT"/>
    <property type="match status" value="1"/>
</dbReference>
<dbReference type="InterPro" id="IPR001451">
    <property type="entry name" value="Hexapep"/>
</dbReference>
<comment type="caution">
    <text evidence="2">The sequence shown here is derived from an EMBL/GenBank/DDBJ whole genome shotgun (WGS) entry which is preliminary data.</text>
</comment>
<accession>A0A100XZG6</accession>
<dbReference type="InterPro" id="IPR018357">
    <property type="entry name" value="Hexapep_transf_CS"/>
</dbReference>
<evidence type="ECO:0008006" key="4">
    <source>
        <dbReference type="Google" id="ProtNLM"/>
    </source>
</evidence>
<dbReference type="PANTHER" id="PTHR43300:SF11">
    <property type="entry name" value="ACETYLTRANSFERASE RV3034C-RELATED"/>
    <property type="match status" value="1"/>
</dbReference>
<organism evidence="2 3">
    <name type="scientific">Thermococcus celericrescens</name>
    <dbReference type="NCBI Taxonomy" id="227598"/>
    <lineage>
        <taxon>Archaea</taxon>
        <taxon>Methanobacteriati</taxon>
        <taxon>Methanobacteriota</taxon>
        <taxon>Thermococci</taxon>
        <taxon>Thermococcales</taxon>
        <taxon>Thermococcaceae</taxon>
        <taxon>Thermococcus</taxon>
    </lineage>
</organism>
<sequence>MIDFVYSLVLSIGNLKYLRQKSFVGFGSRIINSHLGRNVRIGKFSFVTNSILEDYVKIDMLTFVSNSRFGKHSYIGKNGVVENAQIGAFTSISWNVTIGAGEHKTDIVTTHELMYSPFHGFIKDTEERIYDPTAGRVIVGNDVWIGANVVIKRGIKIEDGAVIGAGSIVTKDIPPYAIAVGVPARVIKYRFSKKTIRELQKLRWWEWSDKVLKQHLDVLSSNPEDPQTIEKLWMIKRELEGIKIR</sequence>